<evidence type="ECO:0000259" key="9">
    <source>
        <dbReference type="Pfam" id="PF18307"/>
    </source>
</evidence>
<sequence>MPKDGRRATVGVMDFLRHVLPKHVLTGLYEEEKRGRFVCRAVLQQLNSVTQQVVVRLACCAGEFPAVGVQVWTALKPKQQDALFLELYEWGILSEQLFSSDLEGKMMRMTPEFQKGLQESMRCLSAAPWNSLQAIQLKALEEEAAEPNKSVTMEDLERYMQHVWDDVLHFLVGSTGREEPPAAVVHFLLQTGLMQPDPDFNGPEDDAPLVITQTGYDFMLQDNHQQVWHFLVQYLKSLQKQENGQNLVCEALLLLICLSFARVGEPYLASALNKDSRTMVKHLALFGLLYTRKIGKATVFYPTRIALQIVGNDDTDNASSSLFSLSTKALDAALADPRPKESSHLAIIVQTNFQVCAYTTSPLHLAMLGLFCDVGTIRRLPNIVILHMTRDSVTSAFNLGIQARQILRFLEKHSHPNLRSASNVVNVGSAFSSPIPANVVDQIWLWDRERSRVRLTEVYQHQCLMEGEFSAVVQFAQSKGAHAWSSEKRSLIFVDYAQAEKVQKFARQWRTRAASNR</sequence>
<dbReference type="PANTHER" id="PTHR13152:SF0">
    <property type="entry name" value="GENERAL TRANSCRIPTION FACTOR IIH SUBUNIT 4"/>
    <property type="match status" value="1"/>
</dbReference>
<evidence type="ECO:0000256" key="6">
    <source>
        <dbReference type="ARBA" id="ARBA00023204"/>
    </source>
</evidence>
<comment type="function">
    <text evidence="8">Component of the general transcription and DNA repair factor IIH (TFIIH) core complex which is involved in general and transcription-coupled nucleotide excision repair (NER) of damaged DNA.</text>
</comment>
<keyword evidence="5 8" id="KW-0804">Transcription</keyword>
<dbReference type="OrthoDB" id="364513at2759"/>
<dbReference type="Pfam" id="PF18307">
    <property type="entry name" value="Tfb2_C"/>
    <property type="match status" value="1"/>
</dbReference>
<keyword evidence="10" id="KW-0396">Initiation factor</keyword>
<protein>
    <recommendedName>
        <fullName evidence="8">General transcription factor IIH subunit 4</fullName>
    </recommendedName>
</protein>
<evidence type="ECO:0000313" key="10">
    <source>
        <dbReference type="EMBL" id="GAX17788.1"/>
    </source>
</evidence>
<feature type="domain" description="Transcription factor Tfb2 C-terminal" evidence="9">
    <location>
        <begin position="441"/>
        <end position="507"/>
    </location>
</feature>
<dbReference type="Pfam" id="PF03849">
    <property type="entry name" value="Tfb2"/>
    <property type="match status" value="1"/>
</dbReference>
<dbReference type="InterPro" id="IPR040662">
    <property type="entry name" value="Tfb2_C"/>
</dbReference>
<evidence type="ECO:0000256" key="7">
    <source>
        <dbReference type="ARBA" id="ARBA00023242"/>
    </source>
</evidence>
<gene>
    <name evidence="10" type="ORF">FisN_24Hh143</name>
</gene>
<dbReference type="GO" id="GO:0006289">
    <property type="term" value="P:nucleotide-excision repair"/>
    <property type="evidence" value="ECO:0007669"/>
    <property type="project" value="InterPro"/>
</dbReference>
<evidence type="ECO:0000256" key="1">
    <source>
        <dbReference type="ARBA" id="ARBA00004123"/>
    </source>
</evidence>
<dbReference type="Gene3D" id="3.30.70.2610">
    <property type="match status" value="1"/>
</dbReference>
<organism evidence="10 11">
    <name type="scientific">Fistulifera solaris</name>
    <name type="common">Oleaginous diatom</name>
    <dbReference type="NCBI Taxonomy" id="1519565"/>
    <lineage>
        <taxon>Eukaryota</taxon>
        <taxon>Sar</taxon>
        <taxon>Stramenopiles</taxon>
        <taxon>Ochrophyta</taxon>
        <taxon>Bacillariophyta</taxon>
        <taxon>Bacillariophyceae</taxon>
        <taxon>Bacillariophycidae</taxon>
        <taxon>Naviculales</taxon>
        <taxon>Naviculaceae</taxon>
        <taxon>Fistulifera</taxon>
    </lineage>
</organism>
<evidence type="ECO:0000256" key="8">
    <source>
        <dbReference type="RuleBase" id="RU364024"/>
    </source>
</evidence>
<comment type="similarity">
    <text evidence="2 8">Belongs to the TFB2 family.</text>
</comment>
<dbReference type="PANTHER" id="PTHR13152">
    <property type="entry name" value="TFIIH, POLYPEPTIDE 4"/>
    <property type="match status" value="1"/>
</dbReference>
<reference evidence="10 11" key="1">
    <citation type="journal article" date="2015" name="Plant Cell">
        <title>Oil accumulation by the oleaginous diatom Fistulifera solaris as revealed by the genome and transcriptome.</title>
        <authorList>
            <person name="Tanaka T."/>
            <person name="Maeda Y."/>
            <person name="Veluchamy A."/>
            <person name="Tanaka M."/>
            <person name="Abida H."/>
            <person name="Marechal E."/>
            <person name="Bowler C."/>
            <person name="Muto M."/>
            <person name="Sunaga Y."/>
            <person name="Tanaka M."/>
            <person name="Yoshino T."/>
            <person name="Taniguchi T."/>
            <person name="Fukuda Y."/>
            <person name="Nemoto M."/>
            <person name="Matsumoto M."/>
            <person name="Wong P.S."/>
            <person name="Aburatani S."/>
            <person name="Fujibuchi W."/>
        </authorList>
    </citation>
    <scope>NUCLEOTIDE SEQUENCE [LARGE SCALE GENOMIC DNA]</scope>
    <source>
        <strain evidence="10 11">JPCC DA0580</strain>
    </source>
</reference>
<evidence type="ECO:0000256" key="3">
    <source>
        <dbReference type="ARBA" id="ARBA00022763"/>
    </source>
</evidence>
<accession>A0A1Z5JVJ3</accession>
<evidence type="ECO:0000256" key="2">
    <source>
        <dbReference type="ARBA" id="ARBA00007132"/>
    </source>
</evidence>
<evidence type="ECO:0000313" key="11">
    <source>
        <dbReference type="Proteomes" id="UP000198406"/>
    </source>
</evidence>
<comment type="subcellular location">
    <subcellularLocation>
        <location evidence="1 8">Nucleus</location>
    </subcellularLocation>
</comment>
<dbReference type="AlphaFoldDB" id="A0A1Z5JVJ3"/>
<dbReference type="GO" id="GO:0003690">
    <property type="term" value="F:double-stranded DNA binding"/>
    <property type="evidence" value="ECO:0007669"/>
    <property type="project" value="TreeGrafter"/>
</dbReference>
<dbReference type="GO" id="GO:0000439">
    <property type="term" value="C:transcription factor TFIIH core complex"/>
    <property type="evidence" value="ECO:0007669"/>
    <property type="project" value="InterPro"/>
</dbReference>
<dbReference type="EMBL" id="BDSP01000122">
    <property type="protein sequence ID" value="GAX17788.1"/>
    <property type="molecule type" value="Genomic_DNA"/>
</dbReference>
<evidence type="ECO:0000256" key="4">
    <source>
        <dbReference type="ARBA" id="ARBA00023015"/>
    </source>
</evidence>
<keyword evidence="6 8" id="KW-0234">DNA repair</keyword>
<keyword evidence="11" id="KW-1185">Reference proteome</keyword>
<dbReference type="InParanoid" id="A0A1Z5JVJ3"/>
<dbReference type="GO" id="GO:0005675">
    <property type="term" value="C:transcription factor TFIIH holo complex"/>
    <property type="evidence" value="ECO:0007669"/>
    <property type="project" value="TreeGrafter"/>
</dbReference>
<proteinExistence type="inferred from homology"/>
<dbReference type="Proteomes" id="UP000198406">
    <property type="component" value="Unassembled WGS sequence"/>
</dbReference>
<dbReference type="InterPro" id="IPR004598">
    <property type="entry name" value="TFIIH_p52/Tfb2"/>
</dbReference>
<keyword evidence="4 8" id="KW-0805">Transcription regulation</keyword>
<name>A0A1Z5JVJ3_FISSO</name>
<keyword evidence="10" id="KW-0648">Protein biosynthesis</keyword>
<dbReference type="GO" id="GO:0003743">
    <property type="term" value="F:translation initiation factor activity"/>
    <property type="evidence" value="ECO:0007669"/>
    <property type="project" value="UniProtKB-KW"/>
</dbReference>
<dbReference type="GO" id="GO:0001671">
    <property type="term" value="F:ATPase activator activity"/>
    <property type="evidence" value="ECO:0007669"/>
    <property type="project" value="InterPro"/>
</dbReference>
<evidence type="ECO:0000256" key="5">
    <source>
        <dbReference type="ARBA" id="ARBA00023163"/>
    </source>
</evidence>
<comment type="caution">
    <text evidence="10">The sequence shown here is derived from an EMBL/GenBank/DDBJ whole genome shotgun (WGS) entry which is preliminary data.</text>
</comment>
<keyword evidence="3 8" id="KW-0227">DNA damage</keyword>
<keyword evidence="7 8" id="KW-0539">Nucleus</keyword>